<dbReference type="GO" id="GO:0008270">
    <property type="term" value="F:zinc ion binding"/>
    <property type="evidence" value="ECO:0007669"/>
    <property type="project" value="InterPro"/>
</dbReference>
<evidence type="ECO:0000256" key="3">
    <source>
        <dbReference type="ARBA" id="ARBA00034478"/>
    </source>
</evidence>
<name>A0A8B7Z7B5_ACAPL</name>
<comment type="pathway">
    <text evidence="3">Amino-acid biosynthesis; L-methionine biosynthesis via de novo pathway.</text>
</comment>
<dbReference type="InterPro" id="IPR003726">
    <property type="entry name" value="HCY_dom"/>
</dbReference>
<evidence type="ECO:0000259" key="6">
    <source>
        <dbReference type="PROSITE" id="PS50970"/>
    </source>
</evidence>
<dbReference type="RefSeq" id="XP_022100690.1">
    <property type="nucleotide sequence ID" value="XM_022244998.1"/>
</dbReference>
<evidence type="ECO:0000256" key="1">
    <source>
        <dbReference type="ARBA" id="ARBA00022603"/>
    </source>
</evidence>
<evidence type="ECO:0000256" key="2">
    <source>
        <dbReference type="ARBA" id="ARBA00022679"/>
    </source>
</evidence>
<dbReference type="GO" id="GO:0032259">
    <property type="term" value="P:methylation"/>
    <property type="evidence" value="ECO:0007669"/>
    <property type="project" value="UniProtKB-KW"/>
</dbReference>
<keyword evidence="1 5" id="KW-0489">Methyltransferase</keyword>
<keyword evidence="4 5" id="KW-0862">Zinc</keyword>
<dbReference type="GO" id="GO:0009086">
    <property type="term" value="P:methionine biosynthetic process"/>
    <property type="evidence" value="ECO:0007669"/>
    <property type="project" value="InterPro"/>
</dbReference>
<keyword evidence="4 5" id="KW-0479">Metal-binding</keyword>
<reference evidence="8" key="1">
    <citation type="submission" date="2025-08" db="UniProtKB">
        <authorList>
            <consortium name="RefSeq"/>
        </authorList>
    </citation>
    <scope>IDENTIFICATION</scope>
</reference>
<dbReference type="PIRSF" id="PIRSF037505">
    <property type="entry name" value="Betaine_HMT"/>
    <property type="match status" value="1"/>
</dbReference>
<dbReference type="KEGG" id="aplc:110984631"/>
<dbReference type="Gene3D" id="3.20.20.330">
    <property type="entry name" value="Homocysteine-binding-like domain"/>
    <property type="match status" value="1"/>
</dbReference>
<comment type="cofactor">
    <cofactor evidence="4">
        <name>Zn(2+)</name>
        <dbReference type="ChEBI" id="CHEBI:29105"/>
    </cofactor>
    <text evidence="4">Binds 1 zinc ion per subunit.</text>
</comment>
<accession>A0A8B7Z7B5</accession>
<keyword evidence="2 5" id="KW-0808">Transferase</keyword>
<evidence type="ECO:0000256" key="4">
    <source>
        <dbReference type="PIRSR" id="PIRSR037505-2"/>
    </source>
</evidence>
<dbReference type="PROSITE" id="PS50970">
    <property type="entry name" value="HCY"/>
    <property type="match status" value="1"/>
</dbReference>
<dbReference type="UniPathway" id="UPA00051">
    <property type="reaction ID" value="UER00083"/>
</dbReference>
<dbReference type="Proteomes" id="UP000694845">
    <property type="component" value="Unplaced"/>
</dbReference>
<dbReference type="AlphaFoldDB" id="A0A8B7Z7B5"/>
<dbReference type="Pfam" id="PF02574">
    <property type="entry name" value="S-methyl_trans"/>
    <property type="match status" value="1"/>
</dbReference>
<sequence>MSSQNKGGLLERLKNGGRVICAEGYLFVFERRGYLKAGAFVPEVVLEHPELVRQLYREFVHAGSDVVLAFTYYAHREKLALIDRDKDLELMNRQALRIAREVANETGALMAGNICNSTLFDSKHPDCQPKIDGLFKEQIAWAVEEGADYIVAETFGDLGEAMIALTAIKKYGKGLPAVITMSLYRNVVDGKLCTLDGVEMCAAFQQLEVAGADVLGLNCARGPATTVPLLKELKKVLKVPIAALPVVYRTTEDAPNMQVLKDPLTGKQLFPTNLDCAACTRDDIVAFGQECLDLDIQYMGLCCGNGAHYTRTLSETIGRQPPASKYSPDMSKHFALGDNEKLHKYNQVHVKGIVMS</sequence>
<dbReference type="PANTHER" id="PTHR11103:SF18">
    <property type="entry name" value="SLR1189 PROTEIN"/>
    <property type="match status" value="1"/>
</dbReference>
<dbReference type="OMA" id="THEECIT"/>
<gene>
    <name evidence="8" type="primary">LOC110984631</name>
</gene>
<dbReference type="OrthoDB" id="261426at2759"/>
<dbReference type="SUPFAM" id="SSF82282">
    <property type="entry name" value="Homocysteine S-methyltransferase"/>
    <property type="match status" value="1"/>
</dbReference>
<dbReference type="InterPro" id="IPR017226">
    <property type="entry name" value="BHMT-like"/>
</dbReference>
<dbReference type="InterPro" id="IPR036589">
    <property type="entry name" value="HCY_dom_sf"/>
</dbReference>
<evidence type="ECO:0000313" key="8">
    <source>
        <dbReference type="RefSeq" id="XP_022100690.1"/>
    </source>
</evidence>
<dbReference type="PANTHER" id="PTHR11103">
    <property type="entry name" value="SLR1189 PROTEIN"/>
    <property type="match status" value="1"/>
</dbReference>
<keyword evidence="7" id="KW-1185">Reference proteome</keyword>
<feature type="binding site" evidence="4 5">
    <location>
        <position position="302"/>
    </location>
    <ligand>
        <name>Zn(2+)</name>
        <dbReference type="ChEBI" id="CHEBI:29105"/>
    </ligand>
</feature>
<feature type="binding site" evidence="4 5">
    <location>
        <position position="219"/>
    </location>
    <ligand>
        <name>Zn(2+)</name>
        <dbReference type="ChEBI" id="CHEBI:29105"/>
    </ligand>
</feature>
<feature type="domain" description="Hcy-binding" evidence="6">
    <location>
        <begin position="7"/>
        <end position="317"/>
    </location>
</feature>
<dbReference type="GeneID" id="110984631"/>
<proteinExistence type="predicted"/>
<evidence type="ECO:0000313" key="7">
    <source>
        <dbReference type="Proteomes" id="UP000694845"/>
    </source>
</evidence>
<feature type="binding site" evidence="4 5">
    <location>
        <position position="303"/>
    </location>
    <ligand>
        <name>Zn(2+)</name>
        <dbReference type="ChEBI" id="CHEBI:29105"/>
    </ligand>
</feature>
<dbReference type="GO" id="GO:0008168">
    <property type="term" value="F:methyltransferase activity"/>
    <property type="evidence" value="ECO:0007669"/>
    <property type="project" value="UniProtKB-UniRule"/>
</dbReference>
<organism evidence="7 8">
    <name type="scientific">Acanthaster planci</name>
    <name type="common">Crown-of-thorns starfish</name>
    <dbReference type="NCBI Taxonomy" id="133434"/>
    <lineage>
        <taxon>Eukaryota</taxon>
        <taxon>Metazoa</taxon>
        <taxon>Echinodermata</taxon>
        <taxon>Eleutherozoa</taxon>
        <taxon>Asterozoa</taxon>
        <taxon>Asteroidea</taxon>
        <taxon>Valvatacea</taxon>
        <taxon>Valvatida</taxon>
        <taxon>Acanthasteridae</taxon>
        <taxon>Acanthaster</taxon>
    </lineage>
</organism>
<evidence type="ECO:0000256" key="5">
    <source>
        <dbReference type="PROSITE-ProRule" id="PRU00333"/>
    </source>
</evidence>
<protein>
    <submittedName>
        <fullName evidence="8">Betaine--homocysteine S-methyltransferase 1-like</fullName>
    </submittedName>
</protein>